<evidence type="ECO:0000256" key="1">
    <source>
        <dbReference type="SAM" id="Phobius"/>
    </source>
</evidence>
<dbReference type="AlphaFoldDB" id="A0A6M5YX96"/>
<keyword evidence="1" id="KW-1133">Transmembrane helix</keyword>
<sequence length="327" mass="35009">MSRSRRGFTLIELLVVIAIIAILIGLLLPAVQKVREAAARMKCANNMKQIGLAIHNYESTFQKIVPSRDYPTFKGGWLVSLLPYIEQNNLYQSMMAVPGANGAPDPVYANGGMDVPPYSNTIVPTYVCPSDPRTGNAFIANPNNLTGPYSTDSSTAHALTDYVAVYGFTWVQNLANGELPASQQGMMYVPKNPSGPPHKKFGDVTDGLSNTVAVGEKPPISDLSWGWWTAGRRDVVWGTESQADAAIATTDQNNAPCNDPAPHYFRAPVAGGVSNPCNANHFYSLHTGGANWTLGDGSVRFVSYSASSIIVSMSSISGGEVIDGSQY</sequence>
<dbReference type="NCBIfam" id="TIGR04294">
    <property type="entry name" value="pre_pil_HX9DG"/>
    <property type="match status" value="1"/>
</dbReference>
<evidence type="ECO:0000313" key="4">
    <source>
        <dbReference type="Proteomes" id="UP000503447"/>
    </source>
</evidence>
<dbReference type="Pfam" id="PF07963">
    <property type="entry name" value="N_methyl"/>
    <property type="match status" value="1"/>
</dbReference>
<accession>A0A6M5YX96</accession>
<name>A0A6M5YX96_9BACT</name>
<dbReference type="KEGG" id="ftj:FTUN_5720"/>
<dbReference type="EMBL" id="CP053452">
    <property type="protein sequence ID" value="QJW98140.1"/>
    <property type="molecule type" value="Genomic_DNA"/>
</dbReference>
<feature type="transmembrane region" description="Helical" evidence="1">
    <location>
        <begin position="7"/>
        <end position="31"/>
    </location>
</feature>
<protein>
    <recommendedName>
        <fullName evidence="2">DUF1559 domain-containing protein</fullName>
    </recommendedName>
</protein>
<dbReference type="PROSITE" id="PS00409">
    <property type="entry name" value="PROKAR_NTER_METHYL"/>
    <property type="match status" value="1"/>
</dbReference>
<organism evidence="3 4">
    <name type="scientific">Frigoriglobus tundricola</name>
    <dbReference type="NCBI Taxonomy" id="2774151"/>
    <lineage>
        <taxon>Bacteria</taxon>
        <taxon>Pseudomonadati</taxon>
        <taxon>Planctomycetota</taxon>
        <taxon>Planctomycetia</taxon>
        <taxon>Gemmatales</taxon>
        <taxon>Gemmataceae</taxon>
        <taxon>Frigoriglobus</taxon>
    </lineage>
</organism>
<dbReference type="SUPFAM" id="SSF54523">
    <property type="entry name" value="Pili subunits"/>
    <property type="match status" value="1"/>
</dbReference>
<dbReference type="RefSeq" id="WP_171473379.1">
    <property type="nucleotide sequence ID" value="NZ_CP053452.2"/>
</dbReference>
<dbReference type="PANTHER" id="PTHR30093">
    <property type="entry name" value="GENERAL SECRETION PATHWAY PROTEIN G"/>
    <property type="match status" value="1"/>
</dbReference>
<dbReference type="InterPro" id="IPR012902">
    <property type="entry name" value="N_methyl_site"/>
</dbReference>
<dbReference type="NCBIfam" id="TIGR02532">
    <property type="entry name" value="IV_pilin_GFxxxE"/>
    <property type="match status" value="1"/>
</dbReference>
<dbReference type="Gene3D" id="3.30.700.10">
    <property type="entry name" value="Glycoprotein, Type 4 Pilin"/>
    <property type="match status" value="1"/>
</dbReference>
<keyword evidence="1" id="KW-0812">Transmembrane</keyword>
<keyword evidence="1" id="KW-0472">Membrane</keyword>
<dbReference type="InterPro" id="IPR011453">
    <property type="entry name" value="DUF1559"/>
</dbReference>
<keyword evidence="4" id="KW-1185">Reference proteome</keyword>
<dbReference type="Pfam" id="PF07596">
    <property type="entry name" value="SBP_bac_10"/>
    <property type="match status" value="1"/>
</dbReference>
<dbReference type="Proteomes" id="UP000503447">
    <property type="component" value="Chromosome"/>
</dbReference>
<evidence type="ECO:0000313" key="3">
    <source>
        <dbReference type="EMBL" id="QJW98140.1"/>
    </source>
</evidence>
<evidence type="ECO:0000259" key="2">
    <source>
        <dbReference type="Pfam" id="PF07596"/>
    </source>
</evidence>
<gene>
    <name evidence="3" type="ORF">FTUN_5720</name>
</gene>
<dbReference type="InterPro" id="IPR027558">
    <property type="entry name" value="Pre_pil_HX9DG_C"/>
</dbReference>
<reference evidence="4" key="1">
    <citation type="submission" date="2020-05" db="EMBL/GenBank/DDBJ databases">
        <title>Frigoriglobus tundricola gen. nov., sp. nov., a psychrotolerant cellulolytic planctomycete of the family Gemmataceae with two divergent copies of 16S rRNA gene.</title>
        <authorList>
            <person name="Kulichevskaya I.S."/>
            <person name="Ivanova A.A."/>
            <person name="Naumoff D.G."/>
            <person name="Beletsky A.V."/>
            <person name="Rijpstra W.I.C."/>
            <person name="Sinninghe Damste J.S."/>
            <person name="Mardanov A.V."/>
            <person name="Ravin N.V."/>
            <person name="Dedysh S.N."/>
        </authorList>
    </citation>
    <scope>NUCLEOTIDE SEQUENCE [LARGE SCALE GENOMIC DNA]</scope>
    <source>
        <strain evidence="4">PL17</strain>
    </source>
</reference>
<feature type="domain" description="DUF1559" evidence="2">
    <location>
        <begin position="32"/>
        <end position="305"/>
    </location>
</feature>
<dbReference type="PANTHER" id="PTHR30093:SF2">
    <property type="entry name" value="TYPE II SECRETION SYSTEM PROTEIN H"/>
    <property type="match status" value="1"/>
</dbReference>
<proteinExistence type="predicted"/>
<dbReference type="InterPro" id="IPR045584">
    <property type="entry name" value="Pilin-like"/>
</dbReference>